<evidence type="ECO:0000259" key="2">
    <source>
        <dbReference type="Pfam" id="PF21986"/>
    </source>
</evidence>
<comment type="caution">
    <text evidence="3">The sequence shown here is derived from an EMBL/GenBank/DDBJ whole genome shotgun (WGS) entry which is preliminary data.</text>
</comment>
<feature type="domain" description="Amidase" evidence="1">
    <location>
        <begin position="20"/>
        <end position="408"/>
    </location>
</feature>
<sequence>MSTVDLVQRVRDAYAANTAADRPEAWITLRAEDDVVRDAEALQARVAAGEVLPLAGKLLAVKDNLDVAGLPTTAGCPAFAYVPERSATAVQRLVDAGALVLGKTNLDQFATGLVGTRSPYGAVRDLRDPERISGGSSSGSAVVVAAGVADLALGTDTAGSGRVPAAFQGIVGLKPTVGTVPSEGLVPACRSFDCITVFARTLDEGRDALRVMADPVRADAPRAAPPAPVVLVPPREELLHLSESWRDAFEAAAKTLEAAGAVLRPVHLAPFLAAAKLLYEGAFVAERYAAVGEFVDAHPGEVDPVVAGIIGSARDIRAADYVRDQERLEQLRAEAMLEWGDADALLIPTTTDHPTIAEVRAAPVAVNSRLGTYTNSCNLLDLSAVAVPAGEADGRPFGVTVVARAHADAVAADVAALLGGAPLADEPSGLPLVVFGAHLRGLPLNGQLTSVGSRFVREVRTTADYRLHALATTPEKPGLVRVGEGGASIAGELWDVPPAELGPFLAALPRPMVLGTVTLDDGSALTGFLCEASATEGAPDITATGSWRAYQASRSPA</sequence>
<keyword evidence="4" id="KW-1185">Reference proteome</keyword>
<dbReference type="PANTHER" id="PTHR11895">
    <property type="entry name" value="TRANSAMIDASE"/>
    <property type="match status" value="1"/>
</dbReference>
<dbReference type="InterPro" id="IPR053844">
    <property type="entry name" value="AH_C"/>
</dbReference>
<dbReference type="Pfam" id="PF21986">
    <property type="entry name" value="AH_C"/>
    <property type="match status" value="1"/>
</dbReference>
<proteinExistence type="predicted"/>
<dbReference type="InterPro" id="IPR014085">
    <property type="entry name" value="Allophanate_hydrolase"/>
</dbReference>
<evidence type="ECO:0000259" key="1">
    <source>
        <dbReference type="Pfam" id="PF01425"/>
    </source>
</evidence>
<dbReference type="Gene3D" id="1.20.58.1700">
    <property type="match status" value="1"/>
</dbReference>
<dbReference type="NCBIfam" id="NF006043">
    <property type="entry name" value="PRK08186.1"/>
    <property type="match status" value="1"/>
</dbReference>
<gene>
    <name evidence="3" type="ORF">EV189_2980</name>
</gene>
<dbReference type="Proteomes" id="UP000293638">
    <property type="component" value="Unassembled WGS sequence"/>
</dbReference>
<dbReference type="RefSeq" id="WP_130493655.1">
    <property type="nucleotide sequence ID" value="NZ_SGXD01000003.1"/>
</dbReference>
<dbReference type="OrthoDB" id="182039at2"/>
<evidence type="ECO:0000313" key="3">
    <source>
        <dbReference type="EMBL" id="RZS87549.1"/>
    </source>
</evidence>
<dbReference type="AlphaFoldDB" id="A0A4Q7NQH5"/>
<evidence type="ECO:0000313" key="4">
    <source>
        <dbReference type="Proteomes" id="UP000293638"/>
    </source>
</evidence>
<accession>A0A4Q7NQH5</accession>
<reference evidence="3 4" key="1">
    <citation type="submission" date="2019-02" db="EMBL/GenBank/DDBJ databases">
        <title>Genomic Encyclopedia of Type Strains, Phase IV (KMG-IV): sequencing the most valuable type-strain genomes for metagenomic binning, comparative biology and taxonomic classification.</title>
        <authorList>
            <person name="Goeker M."/>
        </authorList>
    </citation>
    <scope>NUCLEOTIDE SEQUENCE [LARGE SCALE GENOMIC DNA]</scope>
    <source>
        <strain evidence="3 4">DSM 45622</strain>
    </source>
</reference>
<feature type="domain" description="Allophanate hydrolase C-terminal" evidence="2">
    <location>
        <begin position="431"/>
        <end position="551"/>
    </location>
</feature>
<dbReference type="InterPro" id="IPR023631">
    <property type="entry name" value="Amidase_dom"/>
</dbReference>
<dbReference type="SUPFAM" id="SSF75304">
    <property type="entry name" value="Amidase signature (AS) enzymes"/>
    <property type="match status" value="1"/>
</dbReference>
<dbReference type="Pfam" id="PF01425">
    <property type="entry name" value="Amidase"/>
    <property type="match status" value="1"/>
</dbReference>
<dbReference type="InterPro" id="IPR000120">
    <property type="entry name" value="Amidase"/>
</dbReference>
<dbReference type="InterPro" id="IPR036928">
    <property type="entry name" value="AS_sf"/>
</dbReference>
<keyword evidence="3" id="KW-0378">Hydrolase</keyword>
<protein>
    <submittedName>
        <fullName evidence="3">Allophanate hydrolase</fullName>
    </submittedName>
</protein>
<dbReference type="Gene3D" id="3.90.1300.10">
    <property type="entry name" value="Amidase signature (AS) domain"/>
    <property type="match status" value="1"/>
</dbReference>
<organism evidence="3 4">
    <name type="scientific">Motilibacter rhizosphaerae</name>
    <dbReference type="NCBI Taxonomy" id="598652"/>
    <lineage>
        <taxon>Bacteria</taxon>
        <taxon>Bacillati</taxon>
        <taxon>Actinomycetota</taxon>
        <taxon>Actinomycetes</taxon>
        <taxon>Motilibacterales</taxon>
        <taxon>Motilibacteraceae</taxon>
        <taxon>Motilibacter</taxon>
    </lineage>
</organism>
<dbReference type="Gene3D" id="3.10.490.10">
    <property type="entry name" value="Gamma-glutamyl cyclotransferase-like"/>
    <property type="match status" value="1"/>
</dbReference>
<dbReference type="EMBL" id="SGXD01000003">
    <property type="protein sequence ID" value="RZS87549.1"/>
    <property type="molecule type" value="Genomic_DNA"/>
</dbReference>
<dbReference type="PANTHER" id="PTHR11895:SF169">
    <property type="entry name" value="GLUTAMYL-TRNA(GLN) AMIDOTRANSFERASE"/>
    <property type="match status" value="1"/>
</dbReference>
<dbReference type="GO" id="GO:0016787">
    <property type="term" value="F:hydrolase activity"/>
    <property type="evidence" value="ECO:0007669"/>
    <property type="project" value="UniProtKB-KW"/>
</dbReference>
<dbReference type="NCBIfam" id="TIGR02713">
    <property type="entry name" value="allophanate_hyd"/>
    <property type="match status" value="1"/>
</dbReference>
<name>A0A4Q7NQH5_9ACTN</name>